<dbReference type="InterPro" id="IPR002109">
    <property type="entry name" value="Glutaredoxin"/>
</dbReference>
<evidence type="ECO:0000313" key="2">
    <source>
        <dbReference type="EMBL" id="MBS3648765.1"/>
    </source>
</evidence>
<sequence length="74" mass="8485">MRHFKIITQDDCKYCDRAKALIREMGDTFSEINLSTFTEEARGAFKKRYGTVPQVFLETVRIGGSDDLAAWYAT</sequence>
<dbReference type="Gene3D" id="3.40.30.10">
    <property type="entry name" value="Glutaredoxin"/>
    <property type="match status" value="1"/>
</dbReference>
<evidence type="ECO:0000259" key="1">
    <source>
        <dbReference type="Pfam" id="PF00462"/>
    </source>
</evidence>
<feature type="domain" description="Glutaredoxin" evidence="1">
    <location>
        <begin position="6"/>
        <end position="58"/>
    </location>
</feature>
<dbReference type="InterPro" id="IPR014025">
    <property type="entry name" value="Glutaredoxin_subgr"/>
</dbReference>
<dbReference type="RefSeq" id="WP_188254329.1">
    <property type="nucleotide sequence ID" value="NZ_JABVCF010000004.1"/>
</dbReference>
<reference evidence="2" key="1">
    <citation type="submission" date="2021-04" db="EMBL/GenBank/DDBJ databases">
        <title>Pseudaminobacter soli sp. nov., isolated from paddy soil contaminated by heavy metals.</title>
        <authorList>
            <person name="Zhang K."/>
        </authorList>
    </citation>
    <scope>NUCLEOTIDE SEQUENCE</scope>
    <source>
        <strain evidence="2">19-2017</strain>
    </source>
</reference>
<dbReference type="PRINTS" id="PR00160">
    <property type="entry name" value="GLUTAREDOXIN"/>
</dbReference>
<organism evidence="2 3">
    <name type="scientific">Pseudaminobacter soli</name>
    <name type="common">ex Zhang et al. 2022</name>
    <dbReference type="NCBI Taxonomy" id="2831468"/>
    <lineage>
        <taxon>Bacteria</taxon>
        <taxon>Pseudomonadati</taxon>
        <taxon>Pseudomonadota</taxon>
        <taxon>Alphaproteobacteria</taxon>
        <taxon>Hyphomicrobiales</taxon>
        <taxon>Phyllobacteriaceae</taxon>
        <taxon>Pseudaminobacter</taxon>
    </lineage>
</organism>
<comment type="caution">
    <text evidence="2">The sequence shown here is derived from an EMBL/GenBank/DDBJ whole genome shotgun (WGS) entry which is preliminary data.</text>
</comment>
<accession>A0A942E197</accession>
<dbReference type="EMBL" id="JAGWCR010000004">
    <property type="protein sequence ID" value="MBS3648765.1"/>
    <property type="molecule type" value="Genomic_DNA"/>
</dbReference>
<proteinExistence type="predicted"/>
<gene>
    <name evidence="2" type="ORF">KEU06_09005</name>
</gene>
<protein>
    <submittedName>
        <fullName evidence="2">Glutaredoxin 3</fullName>
    </submittedName>
</protein>
<keyword evidence="3" id="KW-1185">Reference proteome</keyword>
<evidence type="ECO:0000313" key="3">
    <source>
        <dbReference type="Proteomes" id="UP000680348"/>
    </source>
</evidence>
<dbReference type="AlphaFoldDB" id="A0A942E197"/>
<name>A0A942E197_9HYPH</name>
<dbReference type="Proteomes" id="UP000680348">
    <property type="component" value="Unassembled WGS sequence"/>
</dbReference>
<dbReference type="InterPro" id="IPR036249">
    <property type="entry name" value="Thioredoxin-like_sf"/>
</dbReference>
<dbReference type="PROSITE" id="PS51354">
    <property type="entry name" value="GLUTAREDOXIN_2"/>
    <property type="match status" value="1"/>
</dbReference>
<dbReference type="SUPFAM" id="SSF52833">
    <property type="entry name" value="Thioredoxin-like"/>
    <property type="match status" value="1"/>
</dbReference>
<dbReference type="Pfam" id="PF00462">
    <property type="entry name" value="Glutaredoxin"/>
    <property type="match status" value="1"/>
</dbReference>